<feature type="repeat" description="TPR" evidence="8">
    <location>
        <begin position="623"/>
        <end position="656"/>
    </location>
</feature>
<dbReference type="EMBL" id="CAJNOE010000243">
    <property type="protein sequence ID" value="CAF1083429.1"/>
    <property type="molecule type" value="Genomic_DNA"/>
</dbReference>
<evidence type="ECO:0000256" key="8">
    <source>
        <dbReference type="PROSITE-ProRule" id="PRU00339"/>
    </source>
</evidence>
<feature type="repeat" description="TPR" evidence="8">
    <location>
        <begin position="749"/>
        <end position="782"/>
    </location>
</feature>
<accession>A0A814MZL4</accession>
<keyword evidence="2 9" id="KW-0328">Glycosyltransferase</keyword>
<dbReference type="GO" id="GO:0106274">
    <property type="term" value="F:NAD+-protein-arginine ADP-ribosyltransferase activity"/>
    <property type="evidence" value="ECO:0007669"/>
    <property type="project" value="UniProtKB-EC"/>
</dbReference>
<proteinExistence type="inferred from homology"/>
<feature type="repeat" description="TPR" evidence="8">
    <location>
        <begin position="581"/>
        <end position="614"/>
    </location>
</feature>
<dbReference type="Gene3D" id="1.25.40.10">
    <property type="entry name" value="Tetratricopeptide repeat domain"/>
    <property type="match status" value="4"/>
</dbReference>
<dbReference type="Pfam" id="PF13374">
    <property type="entry name" value="TPR_10"/>
    <property type="match status" value="1"/>
</dbReference>
<dbReference type="PANTHER" id="PTHR45641:SF1">
    <property type="entry name" value="AAA+ ATPASE DOMAIN-CONTAINING PROTEIN"/>
    <property type="match status" value="1"/>
</dbReference>
<evidence type="ECO:0000256" key="5">
    <source>
        <dbReference type="ARBA" id="ARBA00022737"/>
    </source>
</evidence>
<comment type="catalytic activity">
    <reaction evidence="7 9">
        <text>L-arginyl-[protein] + NAD(+) = N(omega)-(ADP-D-ribosyl)-L-arginyl-[protein] + nicotinamide + H(+)</text>
        <dbReference type="Rhea" id="RHEA:19149"/>
        <dbReference type="Rhea" id="RHEA-COMP:10532"/>
        <dbReference type="Rhea" id="RHEA-COMP:15087"/>
        <dbReference type="ChEBI" id="CHEBI:15378"/>
        <dbReference type="ChEBI" id="CHEBI:17154"/>
        <dbReference type="ChEBI" id="CHEBI:29965"/>
        <dbReference type="ChEBI" id="CHEBI:57540"/>
        <dbReference type="ChEBI" id="CHEBI:142554"/>
        <dbReference type="EC" id="2.4.2.31"/>
    </reaction>
</comment>
<feature type="region of interest" description="Disordered" evidence="10">
    <location>
        <begin position="1"/>
        <end position="24"/>
    </location>
</feature>
<dbReference type="PROSITE" id="PS50005">
    <property type="entry name" value="TPR"/>
    <property type="match status" value="10"/>
</dbReference>
<dbReference type="SMART" id="SM00028">
    <property type="entry name" value="TPR"/>
    <property type="match status" value="11"/>
</dbReference>
<dbReference type="Proteomes" id="UP000663868">
    <property type="component" value="Unassembled WGS sequence"/>
</dbReference>
<keyword evidence="11" id="KW-0812">Transmembrane</keyword>
<feature type="repeat" description="TPR" evidence="8">
    <location>
        <begin position="833"/>
        <end position="866"/>
    </location>
</feature>
<evidence type="ECO:0000313" key="12">
    <source>
        <dbReference type="EMBL" id="CAF1083429.1"/>
    </source>
</evidence>
<dbReference type="PRINTS" id="PR00381">
    <property type="entry name" value="KINESINLIGHT"/>
</dbReference>
<evidence type="ECO:0000313" key="13">
    <source>
        <dbReference type="EMBL" id="CAF4043923.1"/>
    </source>
</evidence>
<dbReference type="InterPro" id="IPR019734">
    <property type="entry name" value="TPR_rpt"/>
</dbReference>
<feature type="repeat" description="TPR" evidence="8">
    <location>
        <begin position="539"/>
        <end position="572"/>
    </location>
</feature>
<evidence type="ECO:0000256" key="1">
    <source>
        <dbReference type="ARBA" id="ARBA00009558"/>
    </source>
</evidence>
<keyword evidence="11" id="KW-1133">Transmembrane helix</keyword>
<dbReference type="SUPFAM" id="SSF48452">
    <property type="entry name" value="TPR-like"/>
    <property type="match status" value="1"/>
</dbReference>
<dbReference type="SUPFAM" id="SSF56399">
    <property type="entry name" value="ADP-ribosylation"/>
    <property type="match status" value="1"/>
</dbReference>
<evidence type="ECO:0000256" key="3">
    <source>
        <dbReference type="ARBA" id="ARBA00022679"/>
    </source>
</evidence>
<dbReference type="PROSITE" id="PS50293">
    <property type="entry name" value="TPR_REGION"/>
    <property type="match status" value="4"/>
</dbReference>
<keyword evidence="6 8" id="KW-0802">TPR repeat</keyword>
<evidence type="ECO:0000256" key="4">
    <source>
        <dbReference type="ARBA" id="ARBA00022695"/>
    </source>
</evidence>
<comment type="similarity">
    <text evidence="1 9">Belongs to the Arg-specific ADP-ribosyltransferase family.</text>
</comment>
<evidence type="ECO:0000256" key="2">
    <source>
        <dbReference type="ARBA" id="ARBA00022676"/>
    </source>
</evidence>
<evidence type="ECO:0000256" key="11">
    <source>
        <dbReference type="SAM" id="Phobius"/>
    </source>
</evidence>
<name>A0A814MZL4_9BILA</name>
<keyword evidence="9" id="KW-0520">NAD</keyword>
<feature type="repeat" description="TPR" evidence="8">
    <location>
        <begin position="497"/>
        <end position="530"/>
    </location>
</feature>
<keyword evidence="3 9" id="KW-0808">Transferase</keyword>
<evidence type="ECO:0000313" key="14">
    <source>
        <dbReference type="Proteomes" id="UP000663860"/>
    </source>
</evidence>
<feature type="repeat" description="TPR" evidence="8">
    <location>
        <begin position="665"/>
        <end position="698"/>
    </location>
</feature>
<organism evidence="12 14">
    <name type="scientific">Adineta steineri</name>
    <dbReference type="NCBI Taxonomy" id="433720"/>
    <lineage>
        <taxon>Eukaryota</taxon>
        <taxon>Metazoa</taxon>
        <taxon>Spiralia</taxon>
        <taxon>Gnathifera</taxon>
        <taxon>Rotifera</taxon>
        <taxon>Eurotatoria</taxon>
        <taxon>Bdelloidea</taxon>
        <taxon>Adinetida</taxon>
        <taxon>Adinetidae</taxon>
        <taxon>Adineta</taxon>
    </lineage>
</organism>
<feature type="transmembrane region" description="Helical" evidence="11">
    <location>
        <begin position="900"/>
        <end position="917"/>
    </location>
</feature>
<protein>
    <recommendedName>
        <fullName evidence="9">NAD(P)(+)--arginine ADP-ribosyltransferase</fullName>
        <ecNumber evidence="9">2.4.2.31</ecNumber>
    </recommendedName>
    <alternativeName>
        <fullName evidence="9">Mono(ADP-ribosyl)transferase</fullName>
    </alternativeName>
</protein>
<evidence type="ECO:0000256" key="7">
    <source>
        <dbReference type="ARBA" id="ARBA00047597"/>
    </source>
</evidence>
<dbReference type="GO" id="GO:0016779">
    <property type="term" value="F:nucleotidyltransferase activity"/>
    <property type="evidence" value="ECO:0007669"/>
    <property type="project" value="UniProtKB-KW"/>
</dbReference>
<sequence length="918" mass="104451">MSESKSNQNATTLSKSTASSNIRQPQQRMAQSCLVLCVDTGIKQTNQDCFDTLFQLKNMVDDVNLCTTPDQCIQILNQVDYERAFIIASGSLGEHLVPKIHGMSQLDAIYILHDNKCRYEGWTQNWTKIKGVHTNINEICEALQLAVKECDQDSTAVSFLTVPKMASTKNLNELEPTFMYTQVFKEILLDMQHDEQAIRQFIAYCRNNNSLSPINIDRFEKKYHAQSAIWWYSSCNIYFMLNNALRTLDADAIITMGFFMSHLHQQIQQLYEQQVNSYGRKPFIVYRGQGLLKSDFEKLQKTKGGLMSFNNFLSTSKDKQVSLQFARRASRKPDMVGIIFIMSIDPCLKSTPFASIKEKSPYKKQEEILFSMHTVFRVGAVKQINNENQLYQVELQLTSDDDQQLRLLTNRIREEVGGTGWQRLGSLLLKIGQINKAEELYNILLEQTSDESEKALYYNQLGYIKDDQGDYEKAICYFEQGLEIQQRTLPSNHSELANSYNNIGSVYNKMGEYSKAPLYYERALEILKKALPSNHLLLAILYNNIGSVHNSMGEYSKALSYYEKALEIWGKSLPSNHPSLATLHNSIGNVYNHMGEYLKALSSYEKALDIRQKSLSSNHTDLATSYGNIGLVYCNMGKYSKALSFNEKALDIQQKNLPSNHPDLASTYNNIGMVHHNMEECSKALSFYEKAVKIQQRTLPSNHPHLATTYNNIGMVYSKLREYSKALSSQAKALDIQQKNLPSNHPDLASTYNNTGGVHENMGEYSKALSFYEKAVKIQQRTLPSNHPHLATTYNNIGSVCDKMGEYSKALSSHEKAHEIRQKTLPSNHPDLAQSYNNIAKLNYNMKDYSKALSCFERALDILRSALPPSHPHIKSVKESIEIVKKTIKISCGAGHSNNTIIIVLFCFFLLVLMWMYV</sequence>
<dbReference type="InterPro" id="IPR000768">
    <property type="entry name" value="ART"/>
</dbReference>
<dbReference type="Pfam" id="PF13424">
    <property type="entry name" value="TPR_12"/>
    <property type="match status" value="5"/>
</dbReference>
<evidence type="ECO:0000256" key="10">
    <source>
        <dbReference type="SAM" id="MobiDB-lite"/>
    </source>
</evidence>
<keyword evidence="5" id="KW-0677">Repeat</keyword>
<dbReference type="Gene3D" id="3.90.176.10">
    <property type="entry name" value="Toxin ADP-ribosyltransferase, Chain A, domain 1"/>
    <property type="match status" value="1"/>
</dbReference>
<gene>
    <name evidence="12" type="ORF">IZO911_LOCUS22090</name>
    <name evidence="13" type="ORF">KXQ929_LOCUS31095</name>
</gene>
<keyword evidence="11" id="KW-0472">Membrane</keyword>
<evidence type="ECO:0000256" key="6">
    <source>
        <dbReference type="ARBA" id="ARBA00022803"/>
    </source>
</evidence>
<dbReference type="EC" id="2.4.2.31" evidence="9"/>
<dbReference type="Pfam" id="PF01129">
    <property type="entry name" value="ART"/>
    <property type="match status" value="1"/>
</dbReference>
<dbReference type="Proteomes" id="UP000663860">
    <property type="component" value="Unassembled WGS sequence"/>
</dbReference>
<keyword evidence="4" id="KW-0548">Nucleotidyltransferase</keyword>
<dbReference type="PANTHER" id="PTHR45641">
    <property type="entry name" value="TETRATRICOPEPTIDE REPEAT PROTEIN (AFU_ORTHOLOGUE AFUA_6G03870)"/>
    <property type="match status" value="1"/>
</dbReference>
<feature type="repeat" description="TPR" evidence="8">
    <location>
        <begin position="791"/>
        <end position="824"/>
    </location>
</feature>
<feature type="repeat" description="TPR" evidence="8">
    <location>
        <begin position="707"/>
        <end position="740"/>
    </location>
</feature>
<reference evidence="12" key="1">
    <citation type="submission" date="2021-02" db="EMBL/GenBank/DDBJ databases">
        <authorList>
            <person name="Nowell W R."/>
        </authorList>
    </citation>
    <scope>NUCLEOTIDE SEQUENCE</scope>
</reference>
<dbReference type="InterPro" id="IPR011990">
    <property type="entry name" value="TPR-like_helical_dom_sf"/>
</dbReference>
<dbReference type="EMBL" id="CAJOBB010003499">
    <property type="protein sequence ID" value="CAF4043923.1"/>
    <property type="molecule type" value="Genomic_DNA"/>
</dbReference>
<comment type="caution">
    <text evidence="12">The sequence shown here is derived from an EMBL/GenBank/DDBJ whole genome shotgun (WGS) entry which is preliminary data.</text>
</comment>
<dbReference type="AlphaFoldDB" id="A0A814MZL4"/>
<evidence type="ECO:0000256" key="9">
    <source>
        <dbReference type="RuleBase" id="RU361228"/>
    </source>
</evidence>
<feature type="repeat" description="TPR" evidence="8">
    <location>
        <begin position="455"/>
        <end position="488"/>
    </location>
</feature>
<keyword evidence="9" id="KW-0521">NADP</keyword>